<keyword evidence="3" id="KW-1185">Reference proteome</keyword>
<feature type="transmembrane region" description="Helical" evidence="1">
    <location>
        <begin position="44"/>
        <end position="66"/>
    </location>
</feature>
<evidence type="ECO:0000313" key="2">
    <source>
        <dbReference type="EMBL" id="GGS54844.1"/>
    </source>
</evidence>
<reference evidence="2" key="1">
    <citation type="journal article" date="2014" name="Int. J. Syst. Evol. Microbiol.">
        <title>Complete genome sequence of Corynebacterium casei LMG S-19264T (=DSM 44701T), isolated from a smear-ripened cheese.</title>
        <authorList>
            <consortium name="US DOE Joint Genome Institute (JGI-PGF)"/>
            <person name="Walter F."/>
            <person name="Albersmeier A."/>
            <person name="Kalinowski J."/>
            <person name="Ruckert C."/>
        </authorList>
    </citation>
    <scope>NUCLEOTIDE SEQUENCE</scope>
    <source>
        <strain evidence="2">JCM 3276</strain>
    </source>
</reference>
<dbReference type="AlphaFoldDB" id="A0A918LJ94"/>
<comment type="caution">
    <text evidence="2">The sequence shown here is derived from an EMBL/GenBank/DDBJ whole genome shotgun (WGS) entry which is preliminary data.</text>
</comment>
<keyword evidence="1" id="KW-0472">Membrane</keyword>
<feature type="transmembrane region" description="Helical" evidence="1">
    <location>
        <begin position="6"/>
        <end position="24"/>
    </location>
</feature>
<accession>A0A918LJ94</accession>
<keyword evidence="1" id="KW-1133">Transmembrane helix</keyword>
<feature type="transmembrane region" description="Helical" evidence="1">
    <location>
        <begin position="91"/>
        <end position="111"/>
    </location>
</feature>
<protein>
    <submittedName>
        <fullName evidence="2">Uncharacterized protein</fullName>
    </submittedName>
</protein>
<sequence>MMPSTLVGLVIFVAGLAPGLAFVLARQRISPQRAVSAVRETAQLVFVSLALDLAVLVVFGVVRAVWPSVTPDVGRLVREPGAYWRESYLLVTWWSVGALVLAIAAGALVGARTVGRMLGRPDPRPHESRASAWWLVLQEAPRRRVHVACTLDDGSYVAGWLASYNTDVAETGDRDLVLAAPIQYRPAGAANSAELVRTTAAVVSARKIALLLVSYQAPDPAPRAAPSAEPPPV</sequence>
<evidence type="ECO:0000313" key="3">
    <source>
        <dbReference type="Proteomes" id="UP000660680"/>
    </source>
</evidence>
<dbReference type="EMBL" id="BMRB01000007">
    <property type="protein sequence ID" value="GGS54844.1"/>
    <property type="molecule type" value="Genomic_DNA"/>
</dbReference>
<proteinExistence type="predicted"/>
<dbReference type="InterPro" id="IPR045919">
    <property type="entry name" value="DUF6338"/>
</dbReference>
<organism evidence="2 3">
    <name type="scientific">Actinokineospora fastidiosa</name>
    <dbReference type="NCBI Taxonomy" id="1816"/>
    <lineage>
        <taxon>Bacteria</taxon>
        <taxon>Bacillati</taxon>
        <taxon>Actinomycetota</taxon>
        <taxon>Actinomycetes</taxon>
        <taxon>Pseudonocardiales</taxon>
        <taxon>Pseudonocardiaceae</taxon>
        <taxon>Actinokineospora</taxon>
    </lineage>
</organism>
<gene>
    <name evidence="2" type="ORF">GCM10010171_57490</name>
</gene>
<keyword evidence="1" id="KW-0812">Transmembrane</keyword>
<evidence type="ECO:0000256" key="1">
    <source>
        <dbReference type="SAM" id="Phobius"/>
    </source>
</evidence>
<dbReference type="Proteomes" id="UP000660680">
    <property type="component" value="Unassembled WGS sequence"/>
</dbReference>
<reference evidence="2" key="2">
    <citation type="submission" date="2020-09" db="EMBL/GenBank/DDBJ databases">
        <authorList>
            <person name="Sun Q."/>
            <person name="Ohkuma M."/>
        </authorList>
    </citation>
    <scope>NUCLEOTIDE SEQUENCE</scope>
    <source>
        <strain evidence="2">JCM 3276</strain>
    </source>
</reference>
<name>A0A918LJ94_9PSEU</name>
<dbReference type="Pfam" id="PF19865">
    <property type="entry name" value="DUF6338"/>
    <property type="match status" value="1"/>
</dbReference>